<protein>
    <submittedName>
        <fullName evidence="2">Uncharacterized protein</fullName>
    </submittedName>
</protein>
<dbReference type="AlphaFoldDB" id="A0A7J7NS89"/>
<comment type="caution">
    <text evidence="2">The sequence shown here is derived from an EMBL/GenBank/DDBJ whole genome shotgun (WGS) entry which is preliminary data.</text>
</comment>
<gene>
    <name evidence="2" type="ORF">GIB67_031323</name>
</gene>
<dbReference type="OrthoDB" id="2020192at2759"/>
<proteinExistence type="predicted"/>
<dbReference type="PANTHER" id="PTHR34370">
    <property type="entry name" value="OS04G0600100 PROTEIN"/>
    <property type="match status" value="1"/>
</dbReference>
<evidence type="ECO:0000313" key="3">
    <source>
        <dbReference type="Proteomes" id="UP000541444"/>
    </source>
</evidence>
<evidence type="ECO:0000256" key="1">
    <source>
        <dbReference type="SAM" id="Phobius"/>
    </source>
</evidence>
<name>A0A7J7NS89_9MAGN</name>
<dbReference type="PANTHER" id="PTHR34370:SF2">
    <property type="entry name" value="GAG-POL POLYPROTEIN_RETROTRANSPOSON"/>
    <property type="match status" value="1"/>
</dbReference>
<feature type="transmembrane region" description="Helical" evidence="1">
    <location>
        <begin position="165"/>
        <end position="188"/>
    </location>
</feature>
<keyword evidence="1" id="KW-0472">Membrane</keyword>
<accession>A0A7J7NS89</accession>
<evidence type="ECO:0000313" key="2">
    <source>
        <dbReference type="EMBL" id="KAF6170065.1"/>
    </source>
</evidence>
<dbReference type="Proteomes" id="UP000541444">
    <property type="component" value="Unassembled WGS sequence"/>
</dbReference>
<reference evidence="2 3" key="1">
    <citation type="journal article" date="2020" name="IScience">
        <title>Genome Sequencing of the Endangered Kingdonia uniflora (Circaeasteraceae, Ranunculales) Reveals Potential Mechanisms of Evolutionary Specialization.</title>
        <authorList>
            <person name="Sun Y."/>
            <person name="Deng T."/>
            <person name="Zhang A."/>
            <person name="Moore M.J."/>
            <person name="Landis J.B."/>
            <person name="Lin N."/>
            <person name="Zhang H."/>
            <person name="Zhang X."/>
            <person name="Huang J."/>
            <person name="Zhang X."/>
            <person name="Sun H."/>
            <person name="Wang H."/>
        </authorList>
    </citation>
    <scope>NUCLEOTIDE SEQUENCE [LARGE SCALE GENOMIC DNA]</scope>
    <source>
        <strain evidence="2">TB1705</strain>
        <tissue evidence="2">Leaf</tissue>
    </source>
</reference>
<keyword evidence="1" id="KW-0812">Transmembrane</keyword>
<keyword evidence="3" id="KW-1185">Reference proteome</keyword>
<sequence>MPRGRTVTNKPTLAQDVARIEDKLDKLVEALGRRASPPQPPPLGVTEDLSLEESVAARSDDLNNPFVDEEFEEIWNFWNTVLWAAEYCLLHNNFLLFWFYVAPVPGRMGYTAAVGRFLKIMAMVWAGSQVTKLVRAGGALALAPFVDRGLSWITVKFKFKSQTNAFMAIVGVCFGLALVLFFGITLLWA</sequence>
<dbReference type="EMBL" id="JACGCM010000618">
    <property type="protein sequence ID" value="KAF6170065.1"/>
    <property type="molecule type" value="Genomic_DNA"/>
</dbReference>
<keyword evidence="1" id="KW-1133">Transmembrane helix</keyword>
<organism evidence="2 3">
    <name type="scientific">Kingdonia uniflora</name>
    <dbReference type="NCBI Taxonomy" id="39325"/>
    <lineage>
        <taxon>Eukaryota</taxon>
        <taxon>Viridiplantae</taxon>
        <taxon>Streptophyta</taxon>
        <taxon>Embryophyta</taxon>
        <taxon>Tracheophyta</taxon>
        <taxon>Spermatophyta</taxon>
        <taxon>Magnoliopsida</taxon>
        <taxon>Ranunculales</taxon>
        <taxon>Circaeasteraceae</taxon>
        <taxon>Kingdonia</taxon>
    </lineage>
</organism>